<evidence type="ECO:0000259" key="6">
    <source>
        <dbReference type="Pfam" id="PF02782"/>
    </source>
</evidence>
<dbReference type="CDD" id="cd07802">
    <property type="entry name" value="ASKHA_NBD_FGGY_EcLyxK-like"/>
    <property type="match status" value="1"/>
</dbReference>
<sequence length="504" mass="53908">MQRYILGLDAGNTVIKAIIFDTAGRELALAARDGRSCMPEPGHVERDLGELWRNAVEVIRQCLDQSGIDPRDIAVIGCAGHGNGLYALDRGGDPLLGIQSLDTRGVGIVSEWAAAGVGDRTYIHCLQRPWAAQTPTLLAWLKRHDPALFAKIGTVFLCKDFIVNRLTGARSTETSDMSGCGLLHMPGRRYERELLAAYGLDDCMELLPNVLEASAIAGHVTRDVAAATGLLAGTPVVAGLFDVVASAIGSGVTSTGAASIIAGTWSINQVITQEPIRDPSIFMLSTFDPLRYLAIESSATSAANLEWIVREFFEHAPPAGASPFEICSELVASVDPAGDMPIYHPFLYGSQQNGKARAGFYGIAGWHTRAHMLRALFEGVVFEHRRHVETLRRAGAIVSQAVLSGGGSRSAVWPQIFADVLDVPVTVARSRETGALGAAIAAGTGVGLFADFSAGAAAMTAPDRCYQPNCAIAPVYERRYRLYGEINKAMGPLWDRMASERTSN</sequence>
<evidence type="ECO:0000256" key="4">
    <source>
        <dbReference type="RuleBase" id="RU003733"/>
    </source>
</evidence>
<gene>
    <name evidence="7" type="ORF">SAMN05428953_10169</name>
</gene>
<keyword evidence="2 4" id="KW-0808">Transferase</keyword>
<dbReference type="InterPro" id="IPR050406">
    <property type="entry name" value="FGGY_Carb_Kinase"/>
</dbReference>
<evidence type="ECO:0000256" key="3">
    <source>
        <dbReference type="ARBA" id="ARBA00022777"/>
    </source>
</evidence>
<evidence type="ECO:0000256" key="2">
    <source>
        <dbReference type="ARBA" id="ARBA00022679"/>
    </source>
</evidence>
<keyword evidence="8" id="KW-1185">Reference proteome</keyword>
<evidence type="ECO:0000313" key="8">
    <source>
        <dbReference type="Proteomes" id="UP000198894"/>
    </source>
</evidence>
<dbReference type="Gene3D" id="3.30.420.40">
    <property type="match status" value="2"/>
</dbReference>
<dbReference type="GO" id="GO:0016301">
    <property type="term" value="F:kinase activity"/>
    <property type="evidence" value="ECO:0007669"/>
    <property type="project" value="UniProtKB-KW"/>
</dbReference>
<dbReference type="PIRSF" id="PIRSF000538">
    <property type="entry name" value="GlpK"/>
    <property type="match status" value="1"/>
</dbReference>
<organism evidence="7 8">
    <name type="scientific">Mesorhizobium muleiense</name>
    <dbReference type="NCBI Taxonomy" id="1004279"/>
    <lineage>
        <taxon>Bacteria</taxon>
        <taxon>Pseudomonadati</taxon>
        <taxon>Pseudomonadota</taxon>
        <taxon>Alphaproteobacteria</taxon>
        <taxon>Hyphomicrobiales</taxon>
        <taxon>Phyllobacteriaceae</taxon>
        <taxon>Mesorhizobium</taxon>
    </lineage>
</organism>
<evidence type="ECO:0000259" key="5">
    <source>
        <dbReference type="Pfam" id="PF00370"/>
    </source>
</evidence>
<dbReference type="Proteomes" id="UP000198894">
    <property type="component" value="Unassembled WGS sequence"/>
</dbReference>
<comment type="similarity">
    <text evidence="1 4">Belongs to the FGGY kinase family.</text>
</comment>
<dbReference type="EMBL" id="FNEE01000001">
    <property type="protein sequence ID" value="SDI06335.1"/>
    <property type="molecule type" value="Genomic_DNA"/>
</dbReference>
<dbReference type="GO" id="GO:0016773">
    <property type="term" value="F:phosphotransferase activity, alcohol group as acceptor"/>
    <property type="evidence" value="ECO:0007669"/>
    <property type="project" value="InterPro"/>
</dbReference>
<dbReference type="InterPro" id="IPR018483">
    <property type="entry name" value="Carb_kinase_FGGY_CS"/>
</dbReference>
<proteinExistence type="inferred from homology"/>
<feature type="domain" description="Carbohydrate kinase FGGY C-terminal" evidence="6">
    <location>
        <begin position="259"/>
        <end position="443"/>
    </location>
</feature>
<dbReference type="Pfam" id="PF00370">
    <property type="entry name" value="FGGY_N"/>
    <property type="match status" value="1"/>
</dbReference>
<keyword evidence="3 4" id="KW-0418">Kinase</keyword>
<dbReference type="InterPro" id="IPR000577">
    <property type="entry name" value="Carb_kinase_FGGY"/>
</dbReference>
<name>A0A1G8HIB2_9HYPH</name>
<dbReference type="Pfam" id="PF02782">
    <property type="entry name" value="FGGY_C"/>
    <property type="match status" value="1"/>
</dbReference>
<dbReference type="InterPro" id="IPR043129">
    <property type="entry name" value="ATPase_NBD"/>
</dbReference>
<dbReference type="GO" id="GO:0005975">
    <property type="term" value="P:carbohydrate metabolic process"/>
    <property type="evidence" value="ECO:0007669"/>
    <property type="project" value="InterPro"/>
</dbReference>
<accession>A0A1G8HIB2</accession>
<dbReference type="AlphaFoldDB" id="A0A1G8HIB2"/>
<dbReference type="InterPro" id="IPR018485">
    <property type="entry name" value="FGGY_C"/>
</dbReference>
<evidence type="ECO:0000256" key="1">
    <source>
        <dbReference type="ARBA" id="ARBA00009156"/>
    </source>
</evidence>
<protein>
    <submittedName>
        <fullName evidence="7">L-xylulokinase</fullName>
    </submittedName>
</protein>
<dbReference type="PROSITE" id="PS00445">
    <property type="entry name" value="FGGY_KINASES_2"/>
    <property type="match status" value="1"/>
</dbReference>
<evidence type="ECO:0000313" key="7">
    <source>
        <dbReference type="EMBL" id="SDI06335.1"/>
    </source>
</evidence>
<dbReference type="PANTHER" id="PTHR43095">
    <property type="entry name" value="SUGAR KINASE"/>
    <property type="match status" value="1"/>
</dbReference>
<dbReference type="RefSeq" id="WP_091589908.1">
    <property type="nucleotide sequence ID" value="NZ_FNEE01000001.1"/>
</dbReference>
<feature type="domain" description="Carbohydrate kinase FGGY N-terminal" evidence="5">
    <location>
        <begin position="4"/>
        <end position="249"/>
    </location>
</feature>
<dbReference type="PANTHER" id="PTHR43095:SF3">
    <property type="entry name" value="L-XYLULOSE_3-KETO-L-GULONATE KINASE"/>
    <property type="match status" value="1"/>
</dbReference>
<reference evidence="8" key="1">
    <citation type="submission" date="2016-10" db="EMBL/GenBank/DDBJ databases">
        <authorList>
            <person name="Varghese N."/>
            <person name="Submissions S."/>
        </authorList>
    </citation>
    <scope>NUCLEOTIDE SEQUENCE [LARGE SCALE GENOMIC DNA]</scope>
    <source>
        <strain evidence="8">CGMCC 1.11022</strain>
    </source>
</reference>
<dbReference type="SUPFAM" id="SSF53067">
    <property type="entry name" value="Actin-like ATPase domain"/>
    <property type="match status" value="2"/>
</dbReference>
<dbReference type="InterPro" id="IPR018484">
    <property type="entry name" value="FGGY_N"/>
</dbReference>